<dbReference type="Proteomes" id="UP001144471">
    <property type="component" value="Unassembled WGS sequence"/>
</dbReference>
<dbReference type="GO" id="GO:0008168">
    <property type="term" value="F:methyltransferase activity"/>
    <property type="evidence" value="ECO:0007669"/>
    <property type="project" value="UniProtKB-KW"/>
</dbReference>
<evidence type="ECO:0000313" key="2">
    <source>
        <dbReference type="EMBL" id="GLI57283.1"/>
    </source>
</evidence>
<dbReference type="PANTHER" id="PTHR13369:SF3">
    <property type="entry name" value="METHYLTRANSFERASE DOMAIN-CONTAINING PROTEIN"/>
    <property type="match status" value="1"/>
</dbReference>
<evidence type="ECO:0000313" key="3">
    <source>
        <dbReference type="Proteomes" id="UP001144471"/>
    </source>
</evidence>
<dbReference type="Gene3D" id="3.40.50.150">
    <property type="entry name" value="Vaccinia Virus protein VP39"/>
    <property type="match status" value="1"/>
</dbReference>
<organism evidence="2 3">
    <name type="scientific">Propionigenium maris DSM 9537</name>
    <dbReference type="NCBI Taxonomy" id="1123000"/>
    <lineage>
        <taxon>Bacteria</taxon>
        <taxon>Fusobacteriati</taxon>
        <taxon>Fusobacteriota</taxon>
        <taxon>Fusobacteriia</taxon>
        <taxon>Fusobacteriales</taxon>
        <taxon>Fusobacteriaceae</taxon>
        <taxon>Propionigenium</taxon>
    </lineage>
</organism>
<keyword evidence="2" id="KW-0489">Methyltransferase</keyword>
<dbReference type="EMBL" id="BSDY01000015">
    <property type="protein sequence ID" value="GLI57283.1"/>
    <property type="molecule type" value="Genomic_DNA"/>
</dbReference>
<dbReference type="GO" id="GO:0005737">
    <property type="term" value="C:cytoplasm"/>
    <property type="evidence" value="ECO:0007669"/>
    <property type="project" value="TreeGrafter"/>
</dbReference>
<name>A0A9W6GMN4_9FUSO</name>
<dbReference type="RefSeq" id="WP_281836826.1">
    <property type="nucleotide sequence ID" value="NZ_BSDY01000015.1"/>
</dbReference>
<accession>A0A9W6GMN4</accession>
<keyword evidence="3" id="KW-1185">Reference proteome</keyword>
<reference evidence="2" key="1">
    <citation type="submission" date="2022-12" db="EMBL/GenBank/DDBJ databases">
        <title>Reference genome sequencing for broad-spectrum identification of bacterial and archaeal isolates by mass spectrometry.</title>
        <authorList>
            <person name="Sekiguchi Y."/>
            <person name="Tourlousse D.M."/>
        </authorList>
    </citation>
    <scope>NUCLEOTIDE SEQUENCE</scope>
    <source>
        <strain evidence="2">10succ1</strain>
    </source>
</reference>
<keyword evidence="2" id="KW-0808">Transferase</keyword>
<dbReference type="InterPro" id="IPR025714">
    <property type="entry name" value="Methyltranfer_dom"/>
</dbReference>
<dbReference type="SUPFAM" id="SSF53335">
    <property type="entry name" value="S-adenosyl-L-methionine-dependent methyltransferases"/>
    <property type="match status" value="1"/>
</dbReference>
<gene>
    <name evidence="2" type="ORF">PM10SUCC1_27970</name>
</gene>
<protein>
    <submittedName>
        <fullName evidence="2">SAM-dependent methyltransferase</fullName>
    </submittedName>
</protein>
<dbReference type="AlphaFoldDB" id="A0A9W6GMN4"/>
<dbReference type="Pfam" id="PF13679">
    <property type="entry name" value="Methyltransf_32"/>
    <property type="match status" value="1"/>
</dbReference>
<dbReference type="InterPro" id="IPR029063">
    <property type="entry name" value="SAM-dependent_MTases_sf"/>
</dbReference>
<evidence type="ECO:0000259" key="1">
    <source>
        <dbReference type="Pfam" id="PF13679"/>
    </source>
</evidence>
<proteinExistence type="predicted"/>
<dbReference type="PANTHER" id="PTHR13369">
    <property type="match status" value="1"/>
</dbReference>
<sequence>MSEINILVKRSLEENLLISGVLSNPRKGVTEYKKVTVKPVVLKEELKFQFAYILDRNTVHKNLDTQEAVAELMELFNLYKQGVLYTGEGDYQILINKKGKAKIIKNKASKKVDLSALNHNRKKKYVIEEGVPCDFLERLGVMDSEGNVFKSKFDKFRQLNKYLEVMEGSLKTLDLSKKLRIVDFGSGKAYLTFALYWYLVQKLGVEVEIVGLDLKKNVIELCNKIAEELGYRDLSFKMGDIKGYTEFDEVDVVITLHACNTATDDAIVKAVKWNAKLIMTVPCCQQELFKQIDSDVMSPLMKHGTIKERIASLVTDSIRGNLLEALGYNVEIFEFIETEHTPKNLVIRAGNKGKPSKKALDEYRAFRDMWNLNPYLEKALADELDNIN</sequence>
<dbReference type="GO" id="GO:0032259">
    <property type="term" value="P:methylation"/>
    <property type="evidence" value="ECO:0007669"/>
    <property type="project" value="UniProtKB-KW"/>
</dbReference>
<feature type="domain" description="Methyltransferase" evidence="1">
    <location>
        <begin position="154"/>
        <end position="290"/>
    </location>
</feature>
<comment type="caution">
    <text evidence="2">The sequence shown here is derived from an EMBL/GenBank/DDBJ whole genome shotgun (WGS) entry which is preliminary data.</text>
</comment>